<dbReference type="EMBL" id="JACOIJ010000005">
    <property type="protein sequence ID" value="MBD1428763.1"/>
    <property type="molecule type" value="Genomic_DNA"/>
</dbReference>
<dbReference type="Gene3D" id="2.60.120.1440">
    <property type="match status" value="1"/>
</dbReference>
<feature type="domain" description="Protein FecR C-terminal" evidence="3">
    <location>
        <begin position="278"/>
        <end position="344"/>
    </location>
</feature>
<feature type="domain" description="FecR protein" evidence="2">
    <location>
        <begin position="127"/>
        <end position="218"/>
    </location>
</feature>
<reference evidence="4 5" key="1">
    <citation type="submission" date="2020-08" db="EMBL/GenBank/DDBJ databases">
        <title>Sphingobacterium sp. DN04309 isolated from aquaculture water.</title>
        <authorList>
            <person name="Zhang M."/>
        </authorList>
    </citation>
    <scope>NUCLEOTIDE SEQUENCE [LARGE SCALE GENOMIC DNA]</scope>
    <source>
        <strain evidence="4 5">DN04309</strain>
    </source>
</reference>
<dbReference type="PIRSF" id="PIRSF018266">
    <property type="entry name" value="FecR"/>
    <property type="match status" value="1"/>
</dbReference>
<dbReference type="Proteomes" id="UP000651271">
    <property type="component" value="Unassembled WGS sequence"/>
</dbReference>
<evidence type="ECO:0000259" key="3">
    <source>
        <dbReference type="Pfam" id="PF16344"/>
    </source>
</evidence>
<comment type="caution">
    <text evidence="4">The sequence shown here is derived from an EMBL/GenBank/DDBJ whole genome shotgun (WGS) entry which is preliminary data.</text>
</comment>
<organism evidence="4 5">
    <name type="scientific">Sphingobacterium litopenaei</name>
    <dbReference type="NCBI Taxonomy" id="2763500"/>
    <lineage>
        <taxon>Bacteria</taxon>
        <taxon>Pseudomonadati</taxon>
        <taxon>Bacteroidota</taxon>
        <taxon>Sphingobacteriia</taxon>
        <taxon>Sphingobacteriales</taxon>
        <taxon>Sphingobacteriaceae</taxon>
        <taxon>Sphingobacterium</taxon>
    </lineage>
</organism>
<dbReference type="Gene3D" id="3.55.50.30">
    <property type="match status" value="1"/>
</dbReference>
<dbReference type="PANTHER" id="PTHR30273:SF2">
    <property type="entry name" value="PROTEIN FECR"/>
    <property type="match status" value="1"/>
</dbReference>
<dbReference type="Pfam" id="PF04773">
    <property type="entry name" value="FecR"/>
    <property type="match status" value="1"/>
</dbReference>
<protein>
    <submittedName>
        <fullName evidence="4">FecR family protein</fullName>
    </submittedName>
</protein>
<dbReference type="RefSeq" id="WP_190301533.1">
    <property type="nucleotide sequence ID" value="NZ_JACOIJ010000005.1"/>
</dbReference>
<dbReference type="InterPro" id="IPR006860">
    <property type="entry name" value="FecR"/>
</dbReference>
<dbReference type="InterPro" id="IPR012373">
    <property type="entry name" value="Ferrdict_sens_TM"/>
</dbReference>
<gene>
    <name evidence="4" type="ORF">H8B04_04120</name>
</gene>
<evidence type="ECO:0000259" key="2">
    <source>
        <dbReference type="Pfam" id="PF04773"/>
    </source>
</evidence>
<evidence type="ECO:0000313" key="5">
    <source>
        <dbReference type="Proteomes" id="UP000651271"/>
    </source>
</evidence>
<evidence type="ECO:0000313" key="4">
    <source>
        <dbReference type="EMBL" id="MBD1428763.1"/>
    </source>
</evidence>
<keyword evidence="5" id="KW-1185">Reference proteome</keyword>
<proteinExistence type="predicted"/>
<name>A0ABR7YBS2_9SPHI</name>
<feature type="transmembrane region" description="Helical" evidence="1">
    <location>
        <begin position="77"/>
        <end position="95"/>
    </location>
</feature>
<dbReference type="Pfam" id="PF16344">
    <property type="entry name" value="FecR_C"/>
    <property type="match status" value="1"/>
</dbReference>
<dbReference type="PANTHER" id="PTHR30273">
    <property type="entry name" value="PERIPLASMIC SIGNAL SENSOR AND SIGMA FACTOR ACTIVATOR FECR-RELATED"/>
    <property type="match status" value="1"/>
</dbReference>
<accession>A0ABR7YBS2</accession>
<evidence type="ECO:0000256" key="1">
    <source>
        <dbReference type="SAM" id="Phobius"/>
    </source>
</evidence>
<keyword evidence="1" id="KW-0472">Membrane</keyword>
<dbReference type="InterPro" id="IPR032508">
    <property type="entry name" value="FecR_C"/>
</dbReference>
<keyword evidence="1" id="KW-0812">Transmembrane</keyword>
<sequence>MKDKKRLTNKELKQSIWRNQEKIVDNLFDINQWENYQSEKDDNIPSDQMYNKVKTEINKDTIAQFDKRDKKYKIYSLIKYSAAACLMLFFSWVFYQQLNHKTIKNTDLSANYSLPVTNEDIWITQVNTTQEIKWIYLPDSSRVKLYPSSEISYPEVFSAINRDIRLSGKAYFNVKKDASRPFRVWSDYTKTTALGTSFTIDAFPNKQNTTVTLHTGKIVIKSVKEDSKFDEIYMSEKGEKLIFNSATHHLSHINPTSINKNNPVENVSDEYASAVVKMDKISLPEAVNVLSRLYKTKIVIENKALDHITYTGSVDTRTENLEDALEVICLINNLEWRRTQNGIYHIYKNKNHQK</sequence>
<keyword evidence="1" id="KW-1133">Transmembrane helix</keyword>